<dbReference type="GO" id="GO:0000166">
    <property type="term" value="F:nucleotide binding"/>
    <property type="evidence" value="ECO:0007669"/>
    <property type="project" value="InterPro"/>
</dbReference>
<evidence type="ECO:0000256" key="2">
    <source>
        <dbReference type="ARBA" id="ARBA00012845"/>
    </source>
</evidence>
<evidence type="ECO:0000256" key="1">
    <source>
        <dbReference type="ARBA" id="ARBA00010928"/>
    </source>
</evidence>
<evidence type="ECO:0000256" key="6">
    <source>
        <dbReference type="ARBA" id="ARBA00049485"/>
    </source>
</evidence>
<evidence type="ECO:0000259" key="7">
    <source>
        <dbReference type="Pfam" id="PF00248"/>
    </source>
</evidence>
<sequence length="686" mass="76753">MPILRHTAVAFRTAVCPHTNPAEGCSRRPYSIALVGLGYRGYRSHFLSLIGQPSISIAAVCDINSSSLASFSAKHQHIPAYRSLPKLLSRHTPDFAIVSVPHGAHMQCITTLAERGIAALKEKPVAESIEDYQHMMLLPVKIGVTFQKRFEPRFLRFRRLLPLVGDVAAIEASLALNITNLEETWRATSGVGVTEDLGCHMLDLIVWLFGLPTSLMAINVDSVRPFQMYRGDDVSDIMMDWRPKKNCIGHVRLSRVAHRASQSISVTGTRGTLILEEDRIKHYDSRGHQKLAVEHQHVDRPVIQSMVHQFGDWVAGNRLDFPTAVGNVRDTVLLGESIKRSLVTRQVQHPHLHLSSKSPLLPGDKQVSWKPAGHFQSVARFSTSTRNRQRNTVFSLNTGASIPALGLGTRRAEYPGQVYDAVLVALQTGYRHIDTAQSSGNEEEIGRAIRDLGIPREKVWITTKLDNSWHTRVRQALEQSLSALNTDYVDLYLMHWPVPIDPNDTTRVLGGWSFVDTWRQMQRLPRSEARNIGVSNFGITHLTRLLAFAGIDQSCTAVVPAVNQIELHPYWTSQHLLKYCSDRGIHCSAYSPLGSANSPLLRDPTVCDMARQRGRTPQQILLQWGIQRGTSVIPKSTRASRIKENFHIQECSLGPEEMKRLGSCSARFKSCKDEWLPDRVFLGGSD</sequence>
<organism evidence="10 11">
    <name type="scientific">Aspergillus versicolor CBS 583.65</name>
    <dbReference type="NCBI Taxonomy" id="1036611"/>
    <lineage>
        <taxon>Eukaryota</taxon>
        <taxon>Fungi</taxon>
        <taxon>Dikarya</taxon>
        <taxon>Ascomycota</taxon>
        <taxon>Pezizomycotina</taxon>
        <taxon>Eurotiomycetes</taxon>
        <taxon>Eurotiomycetidae</taxon>
        <taxon>Eurotiales</taxon>
        <taxon>Aspergillaceae</taxon>
        <taxon>Aspergillus</taxon>
        <taxon>Aspergillus subgen. Nidulantes</taxon>
    </lineage>
</organism>
<evidence type="ECO:0000313" key="10">
    <source>
        <dbReference type="EMBL" id="OJI96461.1"/>
    </source>
</evidence>
<keyword evidence="3" id="KW-0560">Oxidoreductase</keyword>
<evidence type="ECO:0000256" key="3">
    <source>
        <dbReference type="ARBA" id="ARBA00023002"/>
    </source>
</evidence>
<keyword evidence="11" id="KW-1185">Reference proteome</keyword>
<dbReference type="EMBL" id="KV878125">
    <property type="protein sequence ID" value="OJI96461.1"/>
    <property type="molecule type" value="Genomic_DNA"/>
</dbReference>
<dbReference type="InterPro" id="IPR023210">
    <property type="entry name" value="NADP_OxRdtase_dom"/>
</dbReference>
<dbReference type="Pfam" id="PF22725">
    <property type="entry name" value="GFO_IDH_MocA_C3"/>
    <property type="match status" value="1"/>
</dbReference>
<dbReference type="AlphaFoldDB" id="A0A1L9P4L4"/>
<dbReference type="InterPro" id="IPR036812">
    <property type="entry name" value="NAD(P)_OxRdtase_dom_sf"/>
</dbReference>
<dbReference type="SUPFAM" id="SSF51430">
    <property type="entry name" value="NAD(P)-linked oxidoreductase"/>
    <property type="match status" value="1"/>
</dbReference>
<dbReference type="InterPro" id="IPR036291">
    <property type="entry name" value="NAD(P)-bd_dom_sf"/>
</dbReference>
<comment type="function">
    <text evidence="4">Catalyzes the initial reaction in the xylose utilization pathway by reducing D-xylose into xylitol. Xylose is a major component of hemicelluloses such as xylan. Most fungi utilize D-xylose via three enzymatic reactions, xylose reductase (XR), xylitol dehydrogenase (XDH), and xylulokinase, to form xylulose 5-phosphate, which enters pentose phosphate pathway.</text>
</comment>
<dbReference type="Gene3D" id="3.20.20.100">
    <property type="entry name" value="NADP-dependent oxidoreductase domain"/>
    <property type="match status" value="1"/>
</dbReference>
<evidence type="ECO:0000313" key="11">
    <source>
        <dbReference type="Proteomes" id="UP000184073"/>
    </source>
</evidence>
<dbReference type="RefSeq" id="XP_040662224.1">
    <property type="nucleotide sequence ID" value="XM_040811090.1"/>
</dbReference>
<gene>
    <name evidence="10" type="ORF">ASPVEDRAFT_35858</name>
</gene>
<comment type="catalytic activity">
    <reaction evidence="6">
        <text>xylitol + NAD(+) = D-xylose + NADH + H(+)</text>
        <dbReference type="Rhea" id="RHEA:27441"/>
        <dbReference type="ChEBI" id="CHEBI:15378"/>
        <dbReference type="ChEBI" id="CHEBI:17151"/>
        <dbReference type="ChEBI" id="CHEBI:53455"/>
        <dbReference type="ChEBI" id="CHEBI:57540"/>
        <dbReference type="ChEBI" id="CHEBI:57945"/>
        <dbReference type="EC" id="1.1.1.307"/>
    </reaction>
</comment>
<evidence type="ECO:0000259" key="8">
    <source>
        <dbReference type="Pfam" id="PF01408"/>
    </source>
</evidence>
<dbReference type="FunFam" id="3.20.20.100:FF:000002">
    <property type="entry name" value="2,5-diketo-D-gluconic acid reductase A"/>
    <property type="match status" value="1"/>
</dbReference>
<dbReference type="Gene3D" id="3.30.360.10">
    <property type="entry name" value="Dihydrodipicolinate Reductase, domain 2"/>
    <property type="match status" value="1"/>
</dbReference>
<dbReference type="PROSITE" id="PS00798">
    <property type="entry name" value="ALDOKETO_REDUCTASE_1"/>
    <property type="match status" value="1"/>
</dbReference>
<evidence type="ECO:0000256" key="4">
    <source>
        <dbReference type="ARBA" id="ARBA00025065"/>
    </source>
</evidence>
<dbReference type="Proteomes" id="UP000184073">
    <property type="component" value="Unassembled WGS sequence"/>
</dbReference>
<name>A0A1L9P4L4_ASPVE</name>
<dbReference type="Pfam" id="PF00248">
    <property type="entry name" value="Aldo_ket_red"/>
    <property type="match status" value="1"/>
</dbReference>
<dbReference type="SUPFAM" id="SSF51735">
    <property type="entry name" value="NAD(P)-binding Rossmann-fold domains"/>
    <property type="match status" value="1"/>
</dbReference>
<protein>
    <recommendedName>
        <fullName evidence="2">D-xylose reductase [NAD(P)H]</fullName>
        <ecNumber evidence="2">1.1.1.307</ecNumber>
    </recommendedName>
</protein>
<accession>A0A1L9P4L4</accession>
<dbReference type="PANTHER" id="PTHR11732">
    <property type="entry name" value="ALDO/KETO REDUCTASE"/>
    <property type="match status" value="1"/>
</dbReference>
<dbReference type="SUPFAM" id="SSF55347">
    <property type="entry name" value="Glyceraldehyde-3-phosphate dehydrogenase-like, C-terminal domain"/>
    <property type="match status" value="1"/>
</dbReference>
<dbReference type="InterPro" id="IPR018170">
    <property type="entry name" value="Aldo/ket_reductase_CS"/>
</dbReference>
<dbReference type="InterPro" id="IPR000683">
    <property type="entry name" value="Gfo/Idh/MocA-like_OxRdtase_N"/>
</dbReference>
<dbReference type="InterPro" id="IPR055170">
    <property type="entry name" value="GFO_IDH_MocA-like_dom"/>
</dbReference>
<evidence type="ECO:0000256" key="5">
    <source>
        <dbReference type="ARBA" id="ARBA00047534"/>
    </source>
</evidence>
<dbReference type="GeneID" id="63726601"/>
<feature type="domain" description="GFO/IDH/MocA-like oxidoreductase" evidence="9">
    <location>
        <begin position="164"/>
        <end position="273"/>
    </location>
</feature>
<dbReference type="Gene3D" id="3.40.50.720">
    <property type="entry name" value="NAD(P)-binding Rossmann-like Domain"/>
    <property type="match status" value="1"/>
</dbReference>
<feature type="domain" description="Gfo/Idh/MocA-like oxidoreductase N-terminal" evidence="8">
    <location>
        <begin position="32"/>
        <end position="146"/>
    </location>
</feature>
<dbReference type="InterPro" id="IPR020471">
    <property type="entry name" value="AKR"/>
</dbReference>
<dbReference type="STRING" id="1036611.A0A1L9P4L4"/>
<feature type="domain" description="NADP-dependent oxidoreductase" evidence="7">
    <location>
        <begin position="415"/>
        <end position="664"/>
    </location>
</feature>
<dbReference type="VEuPathDB" id="FungiDB:ASPVEDRAFT_35858"/>
<comment type="similarity">
    <text evidence="1">Belongs to the Gfo/Idh/MocA family.</text>
</comment>
<dbReference type="OrthoDB" id="416253at2759"/>
<dbReference type="PRINTS" id="PR00069">
    <property type="entry name" value="ALDKETRDTASE"/>
</dbReference>
<comment type="catalytic activity">
    <reaction evidence="5">
        <text>xylitol + NADP(+) = D-xylose + NADPH + H(+)</text>
        <dbReference type="Rhea" id="RHEA:27445"/>
        <dbReference type="ChEBI" id="CHEBI:15378"/>
        <dbReference type="ChEBI" id="CHEBI:17151"/>
        <dbReference type="ChEBI" id="CHEBI:53455"/>
        <dbReference type="ChEBI" id="CHEBI:57783"/>
        <dbReference type="ChEBI" id="CHEBI:58349"/>
        <dbReference type="EC" id="1.1.1.307"/>
    </reaction>
</comment>
<dbReference type="EC" id="1.1.1.307" evidence="2"/>
<reference evidence="11" key="1">
    <citation type="journal article" date="2017" name="Genome Biol.">
        <title>Comparative genomics reveals high biological diversity and specific adaptations in the industrially and medically important fungal genus Aspergillus.</title>
        <authorList>
            <person name="de Vries R.P."/>
            <person name="Riley R."/>
            <person name="Wiebenga A."/>
            <person name="Aguilar-Osorio G."/>
            <person name="Amillis S."/>
            <person name="Uchima C.A."/>
            <person name="Anderluh G."/>
            <person name="Asadollahi M."/>
            <person name="Askin M."/>
            <person name="Barry K."/>
            <person name="Battaglia E."/>
            <person name="Bayram O."/>
            <person name="Benocci T."/>
            <person name="Braus-Stromeyer S.A."/>
            <person name="Caldana C."/>
            <person name="Canovas D."/>
            <person name="Cerqueira G.C."/>
            <person name="Chen F."/>
            <person name="Chen W."/>
            <person name="Choi C."/>
            <person name="Clum A."/>
            <person name="Dos Santos R.A."/>
            <person name="Damasio A.R."/>
            <person name="Diallinas G."/>
            <person name="Emri T."/>
            <person name="Fekete E."/>
            <person name="Flipphi M."/>
            <person name="Freyberg S."/>
            <person name="Gallo A."/>
            <person name="Gournas C."/>
            <person name="Habgood R."/>
            <person name="Hainaut M."/>
            <person name="Harispe M.L."/>
            <person name="Henrissat B."/>
            <person name="Hilden K.S."/>
            <person name="Hope R."/>
            <person name="Hossain A."/>
            <person name="Karabika E."/>
            <person name="Karaffa L."/>
            <person name="Karanyi Z."/>
            <person name="Krasevec N."/>
            <person name="Kuo A."/>
            <person name="Kusch H."/>
            <person name="LaButti K."/>
            <person name="Lagendijk E.L."/>
            <person name="Lapidus A."/>
            <person name="Levasseur A."/>
            <person name="Lindquist E."/>
            <person name="Lipzen A."/>
            <person name="Logrieco A.F."/>
            <person name="MacCabe A."/>
            <person name="Maekelae M.R."/>
            <person name="Malavazi I."/>
            <person name="Melin P."/>
            <person name="Meyer V."/>
            <person name="Mielnichuk N."/>
            <person name="Miskei M."/>
            <person name="Molnar A.P."/>
            <person name="Mule G."/>
            <person name="Ngan C.Y."/>
            <person name="Orejas M."/>
            <person name="Orosz E."/>
            <person name="Ouedraogo J.P."/>
            <person name="Overkamp K.M."/>
            <person name="Park H.-S."/>
            <person name="Perrone G."/>
            <person name="Piumi F."/>
            <person name="Punt P.J."/>
            <person name="Ram A.F."/>
            <person name="Ramon A."/>
            <person name="Rauscher S."/>
            <person name="Record E."/>
            <person name="Riano-Pachon D.M."/>
            <person name="Robert V."/>
            <person name="Roehrig J."/>
            <person name="Ruller R."/>
            <person name="Salamov A."/>
            <person name="Salih N.S."/>
            <person name="Samson R.A."/>
            <person name="Sandor E."/>
            <person name="Sanguinetti M."/>
            <person name="Schuetze T."/>
            <person name="Sepcic K."/>
            <person name="Shelest E."/>
            <person name="Sherlock G."/>
            <person name="Sophianopoulou V."/>
            <person name="Squina F.M."/>
            <person name="Sun H."/>
            <person name="Susca A."/>
            <person name="Todd R.B."/>
            <person name="Tsang A."/>
            <person name="Unkles S.E."/>
            <person name="van de Wiele N."/>
            <person name="van Rossen-Uffink D."/>
            <person name="Oliveira J.V."/>
            <person name="Vesth T.C."/>
            <person name="Visser J."/>
            <person name="Yu J.-H."/>
            <person name="Zhou M."/>
            <person name="Andersen M.R."/>
            <person name="Archer D.B."/>
            <person name="Baker S.E."/>
            <person name="Benoit I."/>
            <person name="Brakhage A.A."/>
            <person name="Braus G.H."/>
            <person name="Fischer R."/>
            <person name="Frisvad J.C."/>
            <person name="Goldman G.H."/>
            <person name="Houbraken J."/>
            <person name="Oakley B."/>
            <person name="Pocsi I."/>
            <person name="Scazzocchio C."/>
            <person name="Seiboth B."/>
            <person name="vanKuyk P.A."/>
            <person name="Wortman J."/>
            <person name="Dyer P.S."/>
            <person name="Grigoriev I.V."/>
        </authorList>
    </citation>
    <scope>NUCLEOTIDE SEQUENCE [LARGE SCALE GENOMIC DNA]</scope>
    <source>
        <strain evidence="11">CBS 583.65</strain>
    </source>
</reference>
<proteinExistence type="inferred from homology"/>
<dbReference type="Pfam" id="PF01408">
    <property type="entry name" value="GFO_IDH_MocA"/>
    <property type="match status" value="1"/>
</dbReference>
<evidence type="ECO:0000259" key="9">
    <source>
        <dbReference type="Pfam" id="PF22725"/>
    </source>
</evidence>
<dbReference type="GO" id="GO:0016616">
    <property type="term" value="F:oxidoreductase activity, acting on the CH-OH group of donors, NAD or NADP as acceptor"/>
    <property type="evidence" value="ECO:0007669"/>
    <property type="project" value="UniProtKB-ARBA"/>
</dbReference>